<accession>A0A285NLL2</accession>
<evidence type="ECO:0000259" key="1">
    <source>
        <dbReference type="PROSITE" id="PS51746"/>
    </source>
</evidence>
<proteinExistence type="predicted"/>
<dbReference type="EMBL" id="OBEI01000005">
    <property type="protein sequence ID" value="SNZ08531.1"/>
    <property type="molecule type" value="Genomic_DNA"/>
</dbReference>
<dbReference type="Gene3D" id="3.60.40.10">
    <property type="entry name" value="PPM-type phosphatase domain"/>
    <property type="match status" value="1"/>
</dbReference>
<organism evidence="2 3">
    <name type="scientific">Persephonella hydrogeniphila</name>
    <dbReference type="NCBI Taxonomy" id="198703"/>
    <lineage>
        <taxon>Bacteria</taxon>
        <taxon>Pseudomonadati</taxon>
        <taxon>Aquificota</taxon>
        <taxon>Aquificia</taxon>
        <taxon>Aquificales</taxon>
        <taxon>Hydrogenothermaceae</taxon>
        <taxon>Persephonella</taxon>
    </lineage>
</organism>
<dbReference type="RefSeq" id="WP_097000502.1">
    <property type="nucleotide sequence ID" value="NZ_OBEI01000005.1"/>
</dbReference>
<protein>
    <submittedName>
        <fullName evidence="2">Protein phosphatase</fullName>
    </submittedName>
</protein>
<keyword evidence="3" id="KW-1185">Reference proteome</keyword>
<dbReference type="InterPro" id="IPR001932">
    <property type="entry name" value="PPM-type_phosphatase-like_dom"/>
</dbReference>
<dbReference type="InterPro" id="IPR036457">
    <property type="entry name" value="PPM-type-like_dom_sf"/>
</dbReference>
<dbReference type="Pfam" id="PF13672">
    <property type="entry name" value="PP2C_2"/>
    <property type="match status" value="1"/>
</dbReference>
<gene>
    <name evidence="2" type="ORF">SAMN06265182_1333</name>
</gene>
<dbReference type="AlphaFoldDB" id="A0A285NLL2"/>
<name>A0A285NLL2_9AQUI</name>
<sequence>MYKILFCMDIGMRDNQEDCMYIDGEIFQVNKMECPASKKVEKESLLVAVCDGMGGMSEGEKASRFVCQMLKKCSIPFSPEAVYRTLFRIQKKFETSGIIWSGTTVAGVLMEGNKSIIFNVGDSRVYKYTKDRLIYISHDHSYVQSLIDKGLISYEEAFYHPEKYIVEFGIGDVFASDWKSGKRPYIVEDILKKDEAYLVCTDGLSDYISDNEIYYLLYPEPFENFSNLIKAVEKVKSDNYSVALIGVNNTKTQRAHSY</sequence>
<dbReference type="Proteomes" id="UP000219036">
    <property type="component" value="Unassembled WGS sequence"/>
</dbReference>
<feature type="domain" description="PPM-type phosphatase" evidence="1">
    <location>
        <begin position="26"/>
        <end position="247"/>
    </location>
</feature>
<dbReference type="PROSITE" id="PS51746">
    <property type="entry name" value="PPM_2"/>
    <property type="match status" value="1"/>
</dbReference>
<dbReference type="SMART" id="SM00331">
    <property type="entry name" value="PP2C_SIG"/>
    <property type="match status" value="1"/>
</dbReference>
<dbReference type="SMART" id="SM00332">
    <property type="entry name" value="PP2Cc"/>
    <property type="match status" value="1"/>
</dbReference>
<reference evidence="3" key="1">
    <citation type="submission" date="2017-09" db="EMBL/GenBank/DDBJ databases">
        <authorList>
            <person name="Varghese N."/>
            <person name="Submissions S."/>
        </authorList>
    </citation>
    <scope>NUCLEOTIDE SEQUENCE [LARGE SCALE GENOMIC DNA]</scope>
    <source>
        <strain evidence="3">DSM 15103</strain>
    </source>
</reference>
<dbReference type="CDD" id="cd00143">
    <property type="entry name" value="PP2Cc"/>
    <property type="match status" value="1"/>
</dbReference>
<dbReference type="SUPFAM" id="SSF81606">
    <property type="entry name" value="PP2C-like"/>
    <property type="match status" value="1"/>
</dbReference>
<evidence type="ECO:0000313" key="3">
    <source>
        <dbReference type="Proteomes" id="UP000219036"/>
    </source>
</evidence>
<evidence type="ECO:0000313" key="2">
    <source>
        <dbReference type="EMBL" id="SNZ08531.1"/>
    </source>
</evidence>